<evidence type="ECO:0000313" key="2">
    <source>
        <dbReference type="Proteomes" id="UP000002009"/>
    </source>
</evidence>
<keyword evidence="2" id="KW-1185">Reference proteome</keyword>
<name>C1E6V1_MICCC</name>
<dbReference type="Proteomes" id="UP000002009">
    <property type="component" value="Chromosome 5"/>
</dbReference>
<dbReference type="InParanoid" id="C1E6V1"/>
<dbReference type="RefSeq" id="XP_002502238.1">
    <property type="nucleotide sequence ID" value="XM_002502192.1"/>
</dbReference>
<dbReference type="GeneID" id="8243898"/>
<accession>C1E6V1</accession>
<sequence length="454" mass="48331">MMRSLSAGIPGGLNPMDPAAANAINLAQRQNSLAALFQNGFVSHGSPGTPSAMKGPRRDAREAHEAELARAEAAPGACAGVTLAPGSSPTHMPGGIVSPYGSAGANVAGASSRLGHKRAKAGDSHADVIRRIDDVTLAGGDAAGEADLPPAPTRLVGEILFGTLRDVVSDVFGLPTKVSEAIKDDDRAIVEEGKERLMSMGELINANLPDLTAVEDDTGRAGGGREPTVDRTGVKAQVDSVIVAAKAAESTWRRFNDASLRALAAAQKAKGINDRMETARAELAGAKLARDAVTQHSMDVDPAVRAAMRATIEEKIAKANTEVASFADEHAKFLEAEAEARAAANASARAFRPPYEEVRKRTLRIRLHAEERAERQIGRALSRADRDLQHKDQKLKELGFAKDPVVKPEIEEIERKREIVREGRKKIKAAHEGCKTAIDWCKREIATCQTALDV</sequence>
<dbReference type="AlphaFoldDB" id="C1E6V1"/>
<dbReference type="KEGG" id="mis:MICPUN_108313"/>
<gene>
    <name evidence="1" type="ORF">MICPUN_108313</name>
</gene>
<reference evidence="1 2" key="1">
    <citation type="journal article" date="2009" name="Science">
        <title>Green evolution and dynamic adaptations revealed by genomes of the marine picoeukaryotes Micromonas.</title>
        <authorList>
            <person name="Worden A.Z."/>
            <person name="Lee J.H."/>
            <person name="Mock T."/>
            <person name="Rouze P."/>
            <person name="Simmons M.P."/>
            <person name="Aerts A.L."/>
            <person name="Allen A.E."/>
            <person name="Cuvelier M.L."/>
            <person name="Derelle E."/>
            <person name="Everett M.V."/>
            <person name="Foulon E."/>
            <person name="Grimwood J."/>
            <person name="Gundlach H."/>
            <person name="Henrissat B."/>
            <person name="Napoli C."/>
            <person name="McDonald S.M."/>
            <person name="Parker M.S."/>
            <person name="Rombauts S."/>
            <person name="Salamov A."/>
            <person name="Von Dassow P."/>
            <person name="Badger J.H."/>
            <person name="Coutinho P.M."/>
            <person name="Demir E."/>
            <person name="Dubchak I."/>
            <person name="Gentemann C."/>
            <person name="Eikrem W."/>
            <person name="Gready J.E."/>
            <person name="John U."/>
            <person name="Lanier W."/>
            <person name="Lindquist E.A."/>
            <person name="Lucas S."/>
            <person name="Mayer K.F."/>
            <person name="Moreau H."/>
            <person name="Not F."/>
            <person name="Otillar R."/>
            <person name="Panaud O."/>
            <person name="Pangilinan J."/>
            <person name="Paulsen I."/>
            <person name="Piegu B."/>
            <person name="Poliakov A."/>
            <person name="Robbens S."/>
            <person name="Schmutz J."/>
            <person name="Toulza E."/>
            <person name="Wyss T."/>
            <person name="Zelensky A."/>
            <person name="Zhou K."/>
            <person name="Armbrust E.V."/>
            <person name="Bhattacharya D."/>
            <person name="Goodenough U.W."/>
            <person name="Van de Peer Y."/>
            <person name="Grigoriev I.V."/>
        </authorList>
    </citation>
    <scope>NUCLEOTIDE SEQUENCE [LARGE SCALE GENOMIC DNA]</scope>
    <source>
        <strain evidence="2">RCC299 / NOUM17</strain>
    </source>
</reference>
<evidence type="ECO:0000313" key="1">
    <source>
        <dbReference type="EMBL" id="ACO63496.1"/>
    </source>
</evidence>
<proteinExistence type="predicted"/>
<dbReference type="EMBL" id="CP001326">
    <property type="protein sequence ID" value="ACO63496.1"/>
    <property type="molecule type" value="Genomic_DNA"/>
</dbReference>
<organism evidence="1 2">
    <name type="scientific">Micromonas commoda (strain RCC299 / NOUM17 / CCMP2709)</name>
    <name type="common">Picoplanktonic green alga</name>
    <dbReference type="NCBI Taxonomy" id="296587"/>
    <lineage>
        <taxon>Eukaryota</taxon>
        <taxon>Viridiplantae</taxon>
        <taxon>Chlorophyta</taxon>
        <taxon>Mamiellophyceae</taxon>
        <taxon>Mamiellales</taxon>
        <taxon>Mamiellaceae</taxon>
        <taxon>Micromonas</taxon>
    </lineage>
</organism>
<protein>
    <submittedName>
        <fullName evidence="1">Uncharacterized protein</fullName>
    </submittedName>
</protein>